<dbReference type="HOGENOM" id="CLU_3306124_0_0_4"/>
<dbReference type="KEGG" id="bpl:BURPS1106A_A2430"/>
<accession>A3P802</accession>
<gene>
    <name evidence="1" type="ordered locus">BURPS1106A_A2430</name>
</gene>
<evidence type="ECO:0000313" key="1">
    <source>
        <dbReference type="EMBL" id="ABN95626.1"/>
    </source>
</evidence>
<protein>
    <submittedName>
        <fullName evidence="1">Uncharacterized protein</fullName>
    </submittedName>
</protein>
<name>A3P802_BURP0</name>
<dbReference type="Proteomes" id="UP000006738">
    <property type="component" value="Chromosome II"/>
</dbReference>
<reference evidence="2" key="1">
    <citation type="submission" date="2007-02" db="EMBL/GenBank/DDBJ databases">
        <authorList>
            <person name="DeShazer D."/>
            <person name="Woods D.E."/>
            <person name="Nierman W.C."/>
        </authorList>
    </citation>
    <scope>NUCLEOTIDE SEQUENCE [LARGE SCALE GENOMIC DNA]</scope>
    <source>
        <strain evidence="2">1106a</strain>
    </source>
</reference>
<dbReference type="EMBL" id="CP000573">
    <property type="protein sequence ID" value="ABN95626.1"/>
    <property type="molecule type" value="Genomic_DNA"/>
</dbReference>
<dbReference type="AlphaFoldDB" id="A3P802"/>
<sequence length="39" mass="4246">MKRSMRTGFAPDSAVDVRGSCIRAACRAGGRSVRVRRHA</sequence>
<proteinExistence type="predicted"/>
<organism evidence="1 2">
    <name type="scientific">Burkholderia pseudomallei (strain 1106a)</name>
    <dbReference type="NCBI Taxonomy" id="357348"/>
    <lineage>
        <taxon>Bacteria</taxon>
        <taxon>Pseudomonadati</taxon>
        <taxon>Pseudomonadota</taxon>
        <taxon>Betaproteobacteria</taxon>
        <taxon>Burkholderiales</taxon>
        <taxon>Burkholderiaceae</taxon>
        <taxon>Burkholderia</taxon>
        <taxon>pseudomallei group</taxon>
    </lineage>
</organism>
<evidence type="ECO:0000313" key="2">
    <source>
        <dbReference type="Proteomes" id="UP000006738"/>
    </source>
</evidence>